<keyword evidence="1" id="KW-0378">Hydrolase</keyword>
<evidence type="ECO:0000313" key="2">
    <source>
        <dbReference type="Proteomes" id="UP001477672"/>
    </source>
</evidence>
<dbReference type="EMBL" id="JBBMFA010000065">
    <property type="protein sequence ID" value="MEQ2519708.1"/>
    <property type="molecule type" value="Genomic_DNA"/>
</dbReference>
<dbReference type="InterPro" id="IPR023198">
    <property type="entry name" value="PGP-like_dom2"/>
</dbReference>
<dbReference type="InterPro" id="IPR023214">
    <property type="entry name" value="HAD_sf"/>
</dbReference>
<dbReference type="InterPro" id="IPR011951">
    <property type="entry name" value="HAD-SF_hydro_IA_YjjG/PynA"/>
</dbReference>
<dbReference type="InterPro" id="IPR036412">
    <property type="entry name" value="HAD-like_sf"/>
</dbReference>
<dbReference type="SFLD" id="SFLDG01135">
    <property type="entry name" value="C1.5.6:_HAD__Beta-PGM__Phospha"/>
    <property type="match status" value="1"/>
</dbReference>
<dbReference type="RefSeq" id="WP_349215142.1">
    <property type="nucleotide sequence ID" value="NZ_JBBMFA010000065.1"/>
</dbReference>
<dbReference type="InterPro" id="IPR052550">
    <property type="entry name" value="Pyrimidine_5'-ntase_YjjG"/>
</dbReference>
<dbReference type="EC" id="3.1.3.5" evidence="1"/>
<dbReference type="PANTHER" id="PTHR47478">
    <property type="match status" value="1"/>
</dbReference>
<sequence length="224" mass="25205">MEARFTTLLFDADDTLFDTTRNEEQTLAALFQEKGLPYDETVLARYRAISREMWGAFEQGRLEKAQVQHGRFARLARELGLSADTSDFFPSFHRLSLERLILEPHALEVCRELARTRRLYVITNGTAAIQRPRLERTGLAPFFTDVFVSETLGVQKPQPAYFERVLQAASAQPAHTLVIGDSLTSDIAGANRAGLHCWWYNRAGAANPGTATPDREIHDLAELL</sequence>
<dbReference type="GO" id="GO:0008253">
    <property type="term" value="F:5'-nucleotidase activity"/>
    <property type="evidence" value="ECO:0007669"/>
    <property type="project" value="UniProtKB-EC"/>
</dbReference>
<dbReference type="PANTHER" id="PTHR47478:SF1">
    <property type="entry name" value="PYRIMIDINE 5'-NUCLEOTIDASE YJJG"/>
    <property type="match status" value="1"/>
</dbReference>
<dbReference type="SUPFAM" id="SSF56784">
    <property type="entry name" value="HAD-like"/>
    <property type="match status" value="1"/>
</dbReference>
<dbReference type="SFLD" id="SFLDG01129">
    <property type="entry name" value="C1.5:_HAD__Beta-PGM__Phosphata"/>
    <property type="match status" value="1"/>
</dbReference>
<gene>
    <name evidence="1" type="ORF">WMO24_04580</name>
</gene>
<protein>
    <submittedName>
        <fullName evidence="1">YjjG family noncanonical pyrimidine nucleotidase</fullName>
        <ecNumber evidence="1">3.1.3.5</ecNumber>
    </submittedName>
</protein>
<organism evidence="1 2">
    <name type="scientific">Ruthenibacterium intestinale</name>
    <dbReference type="NCBI Taxonomy" id="3133163"/>
    <lineage>
        <taxon>Bacteria</taxon>
        <taxon>Bacillati</taxon>
        <taxon>Bacillota</taxon>
        <taxon>Clostridia</taxon>
        <taxon>Eubacteriales</taxon>
        <taxon>Oscillospiraceae</taxon>
        <taxon>Ruthenibacterium</taxon>
    </lineage>
</organism>
<dbReference type="Gene3D" id="3.40.50.1000">
    <property type="entry name" value="HAD superfamily/HAD-like"/>
    <property type="match status" value="1"/>
</dbReference>
<dbReference type="Gene3D" id="1.10.150.240">
    <property type="entry name" value="Putative phosphatase, domain 2"/>
    <property type="match status" value="1"/>
</dbReference>
<keyword evidence="2" id="KW-1185">Reference proteome</keyword>
<dbReference type="NCBIfam" id="TIGR02254">
    <property type="entry name" value="YjjG_YfnB"/>
    <property type="match status" value="1"/>
</dbReference>
<dbReference type="InterPro" id="IPR006439">
    <property type="entry name" value="HAD-SF_hydro_IA"/>
</dbReference>
<name>A0ABV1GCZ5_9FIRM</name>
<dbReference type="SFLD" id="SFLDS00003">
    <property type="entry name" value="Haloacid_Dehalogenase"/>
    <property type="match status" value="1"/>
</dbReference>
<dbReference type="NCBIfam" id="TIGR01549">
    <property type="entry name" value="HAD-SF-IA-v1"/>
    <property type="match status" value="1"/>
</dbReference>
<proteinExistence type="predicted"/>
<evidence type="ECO:0000313" key="1">
    <source>
        <dbReference type="EMBL" id="MEQ2519708.1"/>
    </source>
</evidence>
<dbReference type="NCBIfam" id="TIGR01509">
    <property type="entry name" value="HAD-SF-IA-v3"/>
    <property type="match status" value="1"/>
</dbReference>
<dbReference type="Proteomes" id="UP001477672">
    <property type="component" value="Unassembled WGS sequence"/>
</dbReference>
<accession>A0ABV1GCZ5</accession>
<dbReference type="Pfam" id="PF00702">
    <property type="entry name" value="Hydrolase"/>
    <property type="match status" value="1"/>
</dbReference>
<reference evidence="1 2" key="1">
    <citation type="submission" date="2024-03" db="EMBL/GenBank/DDBJ databases">
        <title>Human intestinal bacterial collection.</title>
        <authorList>
            <person name="Pauvert C."/>
            <person name="Hitch T.C.A."/>
            <person name="Clavel T."/>
        </authorList>
    </citation>
    <scope>NUCLEOTIDE SEQUENCE [LARGE SCALE GENOMIC DNA]</scope>
    <source>
        <strain evidence="1 2">CLA-JM-H11</strain>
    </source>
</reference>
<comment type="caution">
    <text evidence="1">The sequence shown here is derived from an EMBL/GenBank/DDBJ whole genome shotgun (WGS) entry which is preliminary data.</text>
</comment>